<comment type="caution">
    <text evidence="1">The sequence shown here is derived from an EMBL/GenBank/DDBJ whole genome shotgun (WGS) entry which is preliminary data.</text>
</comment>
<dbReference type="AlphaFoldDB" id="A0A2T3XJP2"/>
<evidence type="ECO:0000313" key="1">
    <source>
        <dbReference type="EMBL" id="PTB16755.1"/>
    </source>
</evidence>
<dbReference type="RefSeq" id="WP_107154491.1">
    <property type="nucleotide sequence ID" value="NZ_PYUC01000034.1"/>
</dbReference>
<accession>A0A2T3XJP2</accession>
<dbReference type="Proteomes" id="UP000240638">
    <property type="component" value="Unassembled WGS sequence"/>
</dbReference>
<reference evidence="1 2" key="1">
    <citation type="submission" date="2018-03" db="EMBL/GenBank/DDBJ databases">
        <title>Whole genome analyses suggest that Burkholderia sensu lato contains two further novel genera in the rhizoxinica-symbiotica group Mycetohabitans gen. nov., and Trinickia gen. nov.: implications for the evolution of diazotrophy and nodulation in the Burkholderiaceae.</title>
        <authorList>
            <person name="Estrada De Los Santos P."/>
            <person name="Palmer M."/>
            <person name="Chavez-Ramirez B."/>
            <person name="Steenkamp E.T."/>
            <person name="Hirsch A.M."/>
            <person name="Manyaka P."/>
            <person name="Maluk M."/>
            <person name="Lafos M."/>
            <person name="Crook M."/>
            <person name="Gross E."/>
            <person name="Simon M.F."/>
            <person name="Bueno Dos Reis Junior F."/>
            <person name="Poole P.S."/>
            <person name="Venter S.N."/>
            <person name="James E.K."/>
        </authorList>
    </citation>
    <scope>NUCLEOTIDE SEQUENCE [LARGE SCALE GENOMIC DNA]</scope>
    <source>
        <strain evidence="1 2">JPY-366</strain>
    </source>
</reference>
<sequence length="297" mass="30647">MSADLYNRQLHPDEYALAKKYAKLVAKELGITEEEAEGRIAAELMRNVDGQTELADGGVHDYKLRSILGCQMLECNASSSDPNYWNHGYNAQYIPSNGVTYELGVSQGLVGQTYGDLVTSNIKNNPVSTAIAGAGITGLGVAMGGLPSAGLATAGTVIGAGANAAIQYALTKQVGWNDVALAGVTGGFGAGLGYVPALLINTGGSLFGSSLSGQNPNSGMIGSVVGTTLGYPVGSLVEGATGERINPWYRPQWKDIGLGISAPVSPSALPSWFGMTGSSLTQEITGQPTTNQFNKPK</sequence>
<organism evidence="1 2">
    <name type="scientific">Trinickia symbiotica</name>
    <dbReference type="NCBI Taxonomy" id="863227"/>
    <lineage>
        <taxon>Bacteria</taxon>
        <taxon>Pseudomonadati</taxon>
        <taxon>Pseudomonadota</taxon>
        <taxon>Betaproteobacteria</taxon>
        <taxon>Burkholderiales</taxon>
        <taxon>Burkholderiaceae</taxon>
        <taxon>Trinickia</taxon>
    </lineage>
</organism>
<evidence type="ECO:0000313" key="2">
    <source>
        <dbReference type="Proteomes" id="UP000240638"/>
    </source>
</evidence>
<gene>
    <name evidence="1" type="ORF">C9I57_31860</name>
</gene>
<dbReference type="EMBL" id="PYUC01000034">
    <property type="protein sequence ID" value="PTB16755.1"/>
    <property type="molecule type" value="Genomic_DNA"/>
</dbReference>
<protein>
    <submittedName>
        <fullName evidence="1">Uncharacterized protein</fullName>
    </submittedName>
</protein>
<name>A0A2T3XJP2_9BURK</name>
<proteinExistence type="predicted"/>